<dbReference type="Gene3D" id="4.10.240.10">
    <property type="entry name" value="Zn(2)-C6 fungal-type DNA-binding domain"/>
    <property type="match status" value="1"/>
</dbReference>
<feature type="compositionally biased region" description="Basic residues" evidence="6">
    <location>
        <begin position="11"/>
        <end position="27"/>
    </location>
</feature>
<evidence type="ECO:0000259" key="7">
    <source>
        <dbReference type="PROSITE" id="PS50048"/>
    </source>
</evidence>
<evidence type="ECO:0000256" key="2">
    <source>
        <dbReference type="ARBA" id="ARBA00023015"/>
    </source>
</evidence>
<dbReference type="GO" id="GO:0005634">
    <property type="term" value="C:nucleus"/>
    <property type="evidence" value="ECO:0007669"/>
    <property type="project" value="UniProtKB-SubCell"/>
</dbReference>
<keyword evidence="9" id="KW-1185">Reference proteome</keyword>
<dbReference type="PANTHER" id="PTHR37534:SF9">
    <property type="entry name" value="ZN(II)2CYS6 TRANSCRIPTION FACTOR (EUROFUNG)"/>
    <property type="match status" value="1"/>
</dbReference>
<feature type="region of interest" description="Disordered" evidence="6">
    <location>
        <begin position="79"/>
        <end position="181"/>
    </location>
</feature>
<evidence type="ECO:0000313" key="9">
    <source>
        <dbReference type="Proteomes" id="UP001149165"/>
    </source>
</evidence>
<comment type="caution">
    <text evidence="8">The sequence shown here is derived from an EMBL/GenBank/DDBJ whole genome shotgun (WGS) entry which is preliminary data.</text>
</comment>
<evidence type="ECO:0000313" key="8">
    <source>
        <dbReference type="EMBL" id="KAJ5092885.1"/>
    </source>
</evidence>
<dbReference type="OrthoDB" id="5418899at2759"/>
<dbReference type="GO" id="GO:0000976">
    <property type="term" value="F:transcription cis-regulatory region binding"/>
    <property type="evidence" value="ECO:0007669"/>
    <property type="project" value="TreeGrafter"/>
</dbReference>
<evidence type="ECO:0000256" key="5">
    <source>
        <dbReference type="ARBA" id="ARBA00023242"/>
    </source>
</evidence>
<evidence type="ECO:0000256" key="1">
    <source>
        <dbReference type="ARBA" id="ARBA00004123"/>
    </source>
</evidence>
<organism evidence="8 9">
    <name type="scientific">Penicillium angulare</name>
    <dbReference type="NCBI Taxonomy" id="116970"/>
    <lineage>
        <taxon>Eukaryota</taxon>
        <taxon>Fungi</taxon>
        <taxon>Dikarya</taxon>
        <taxon>Ascomycota</taxon>
        <taxon>Pezizomycotina</taxon>
        <taxon>Eurotiomycetes</taxon>
        <taxon>Eurotiomycetidae</taxon>
        <taxon>Eurotiales</taxon>
        <taxon>Aspergillaceae</taxon>
        <taxon>Penicillium</taxon>
    </lineage>
</organism>
<evidence type="ECO:0000256" key="6">
    <source>
        <dbReference type="SAM" id="MobiDB-lite"/>
    </source>
</evidence>
<dbReference type="PANTHER" id="PTHR37534">
    <property type="entry name" value="TRANSCRIPTIONAL ACTIVATOR PROTEIN UGA3"/>
    <property type="match status" value="1"/>
</dbReference>
<dbReference type="EMBL" id="JAPQKH010000006">
    <property type="protein sequence ID" value="KAJ5092885.1"/>
    <property type="molecule type" value="Genomic_DNA"/>
</dbReference>
<evidence type="ECO:0000256" key="3">
    <source>
        <dbReference type="ARBA" id="ARBA00023125"/>
    </source>
</evidence>
<gene>
    <name evidence="8" type="ORF">N7456_008746</name>
</gene>
<proteinExistence type="predicted"/>
<feature type="compositionally biased region" description="Polar residues" evidence="6">
    <location>
        <begin position="163"/>
        <end position="181"/>
    </location>
</feature>
<dbReference type="Proteomes" id="UP001149165">
    <property type="component" value="Unassembled WGS sequence"/>
</dbReference>
<dbReference type="CDD" id="cd00067">
    <property type="entry name" value="GAL4"/>
    <property type="match status" value="1"/>
</dbReference>
<feature type="region of interest" description="Disordered" evidence="6">
    <location>
        <begin position="1"/>
        <end position="27"/>
    </location>
</feature>
<reference evidence="8" key="2">
    <citation type="journal article" date="2023" name="IMA Fungus">
        <title>Comparative genomic study of the Penicillium genus elucidates a diverse pangenome and 15 lateral gene transfer events.</title>
        <authorList>
            <person name="Petersen C."/>
            <person name="Sorensen T."/>
            <person name="Nielsen M.R."/>
            <person name="Sondergaard T.E."/>
            <person name="Sorensen J.L."/>
            <person name="Fitzpatrick D.A."/>
            <person name="Frisvad J.C."/>
            <person name="Nielsen K.L."/>
        </authorList>
    </citation>
    <scope>NUCLEOTIDE SEQUENCE</scope>
    <source>
        <strain evidence="8">IBT 30069</strain>
    </source>
</reference>
<dbReference type="Pfam" id="PF11951">
    <property type="entry name" value="Fungal_trans_2"/>
    <property type="match status" value="1"/>
</dbReference>
<comment type="subcellular location">
    <subcellularLocation>
        <location evidence="1">Nucleus</location>
    </subcellularLocation>
</comment>
<dbReference type="PROSITE" id="PS00463">
    <property type="entry name" value="ZN2_CY6_FUNGAL_1"/>
    <property type="match status" value="1"/>
</dbReference>
<feature type="compositionally biased region" description="Polar residues" evidence="6">
    <location>
        <begin position="1"/>
        <end position="10"/>
    </location>
</feature>
<protein>
    <recommendedName>
        <fullName evidence="7">Zn(2)-C6 fungal-type domain-containing protein</fullName>
    </recommendedName>
</protein>
<accession>A0A9W9F3D5</accession>
<keyword evidence="2" id="KW-0805">Transcription regulation</keyword>
<name>A0A9W9F3D5_9EURO</name>
<feature type="compositionally biased region" description="Polar residues" evidence="6">
    <location>
        <begin position="97"/>
        <end position="155"/>
    </location>
</feature>
<dbReference type="GO" id="GO:0008270">
    <property type="term" value="F:zinc ion binding"/>
    <property type="evidence" value="ECO:0007669"/>
    <property type="project" value="InterPro"/>
</dbReference>
<keyword evidence="4" id="KW-0804">Transcription</keyword>
<dbReference type="InterPro" id="IPR001138">
    <property type="entry name" value="Zn2Cys6_DnaBD"/>
</dbReference>
<dbReference type="SUPFAM" id="SSF57701">
    <property type="entry name" value="Zn2/Cys6 DNA-binding domain"/>
    <property type="match status" value="1"/>
</dbReference>
<keyword evidence="5" id="KW-0539">Nucleus</keyword>
<dbReference type="InterPro" id="IPR021858">
    <property type="entry name" value="Fun_TF"/>
</dbReference>
<dbReference type="SMART" id="SM00066">
    <property type="entry name" value="GAL4"/>
    <property type="match status" value="1"/>
</dbReference>
<keyword evidence="3" id="KW-0238">DNA-binding</keyword>
<reference evidence="8" key="1">
    <citation type="submission" date="2022-11" db="EMBL/GenBank/DDBJ databases">
        <authorList>
            <person name="Petersen C."/>
        </authorList>
    </citation>
    <scope>NUCLEOTIDE SEQUENCE</scope>
    <source>
        <strain evidence="8">IBT 30069</strain>
    </source>
</reference>
<dbReference type="GO" id="GO:0000981">
    <property type="term" value="F:DNA-binding transcription factor activity, RNA polymerase II-specific"/>
    <property type="evidence" value="ECO:0007669"/>
    <property type="project" value="InterPro"/>
</dbReference>
<feature type="domain" description="Zn(2)-C6 fungal-type" evidence="7">
    <location>
        <begin position="28"/>
        <end position="56"/>
    </location>
</feature>
<dbReference type="PROSITE" id="PS50048">
    <property type="entry name" value="ZN2_CY6_FUNGAL_2"/>
    <property type="match status" value="1"/>
</dbReference>
<dbReference type="Pfam" id="PF00172">
    <property type="entry name" value="Zn_clus"/>
    <property type="match status" value="1"/>
</dbReference>
<dbReference type="InterPro" id="IPR036864">
    <property type="entry name" value="Zn2-C6_fun-type_DNA-bd_sf"/>
</dbReference>
<sequence>MNPNSETHNRASSRSKQAPRRINRSRKGCPECRMRKIKCDEKKPECTQCRNKGRACGIIDGLFRPVSFTPETTFVSSPAAEVSEIDSSHPWPDSPAGNDSSAETRGPLTQTIKSTSIINPSKKYSQTTAISPRSPTQPRHSTPPESQFPLPSNPQRAIKRASTRSQRSLYSQSSPIVPNSNKIGARHALTHKSTFPEYFLEENNQNRIEISFFLRHFAEGSGKWMDIFTNNRSYFSQHVVQLASQSQLFRYSACAIAAKQLGQMKDSTKVTNNTPQSKITASKLLEVESNIHFTWYGAKYYEKAILLMAQQISQTPNSTSHLSPSDIYQSTGNDADDDADGLGDHGYASSLFRALSACILCAYEDLNATMRAWSGHLDGAIKLIGPLIFLPAIYPDTCGAPQASRALETAFWYSALDDMLNSCACSKVSLLMNYANINSSDLKEKVPPTP</sequence>
<evidence type="ECO:0000256" key="4">
    <source>
        <dbReference type="ARBA" id="ARBA00023163"/>
    </source>
</evidence>
<dbReference type="AlphaFoldDB" id="A0A9W9F3D5"/>
<dbReference type="GO" id="GO:0045944">
    <property type="term" value="P:positive regulation of transcription by RNA polymerase II"/>
    <property type="evidence" value="ECO:0007669"/>
    <property type="project" value="TreeGrafter"/>
</dbReference>